<evidence type="ECO:0000313" key="1">
    <source>
        <dbReference type="EMBL" id="OHT17926.1"/>
    </source>
</evidence>
<organism evidence="1 2">
    <name type="scientific">Edaphosphingomonas haloaromaticamans</name>
    <dbReference type="NCBI Taxonomy" id="653954"/>
    <lineage>
        <taxon>Bacteria</taxon>
        <taxon>Pseudomonadati</taxon>
        <taxon>Pseudomonadota</taxon>
        <taxon>Alphaproteobacteria</taxon>
        <taxon>Sphingomonadales</taxon>
        <taxon>Rhizorhabdaceae</taxon>
        <taxon>Edaphosphingomonas</taxon>
    </lineage>
</organism>
<reference evidence="1 2" key="1">
    <citation type="submission" date="2016-09" db="EMBL/GenBank/DDBJ databases">
        <title>Metabolic pathway, cell adaptation mechanisms and a novel monoxygenase revealed through proteogenomic-transcription analysis of a Sphingomonas haloaromaticamans strain degrading the fungicide ortho-phenylphenol.</title>
        <authorList>
            <person name="Perruchon C."/>
            <person name="Papadopoulou E.S."/>
            <person name="Rousidou C."/>
            <person name="Vasileiadis S."/>
            <person name="Tanou G."/>
            <person name="Amoutzias G."/>
            <person name="Molassiotis A."/>
            <person name="Karpouzas D.G."/>
        </authorList>
    </citation>
    <scope>NUCLEOTIDE SEQUENCE [LARGE SCALE GENOMIC DNA]</scope>
    <source>
        <strain evidence="1 2">P3</strain>
    </source>
</reference>
<gene>
    <name evidence="1" type="ORF">BHE75_04430</name>
</gene>
<keyword evidence="2" id="KW-1185">Reference proteome</keyword>
<accession>A0A1S1H8A8</accession>
<dbReference type="InterPro" id="IPR011335">
    <property type="entry name" value="Restrct_endonuc-II-like"/>
</dbReference>
<dbReference type="OrthoDB" id="8775529at2"/>
<dbReference type="RefSeq" id="WP_137864397.1">
    <property type="nucleotide sequence ID" value="NZ_MIPT01000002.1"/>
</dbReference>
<comment type="caution">
    <text evidence="1">The sequence shown here is derived from an EMBL/GenBank/DDBJ whole genome shotgun (WGS) entry which is preliminary data.</text>
</comment>
<dbReference type="EMBL" id="MIPT01000002">
    <property type="protein sequence ID" value="OHT17926.1"/>
    <property type="molecule type" value="Genomic_DNA"/>
</dbReference>
<sequence length="717" mass="80135">MVSSSAATVEALIATLLATRNQTDMIAKLGQSPRPAMSKAIGAEIRSAIETLGGHIEAKRRREATVTLLALLYIDAAYVVPRLRRAGVLRASRYGYAGNLIGTLAKTALQIRPLLNAPERARYFESVIALSKLASNARAIYDEIVKILGSRRDCVLKTLLVILNNQFYQGWVADPSQPSWSPRRYTTEEYVDGASLIFSIYASLFPITDECCNHVDIAAITTDAVVYERLLLAAVRLTKFKDAETQIDGLPYQATLEGETVTISSIDPDIERSVRLGYIQSDNQAIIRIHRFRNSNPPMSMSDFLDMGFERDAFPGLLELAEKPVRRYRMMLPTAPEIFSIFAGDQMFREEVESLLLLDVNNFGNVSDLIADVNEHVTTTDIFKFQRYFTFLSGVYQRALARIEDEAERTFLTFTSTVFVMSHDNLFMQMMLIFRSEAKVRSLIDLMKMTISTGHIDLQYRPLIDLGGYYVIAPQVLAASNLVRNTIVANGLRPIALGPEDQMVNAVIDALKSAGFKVESGVELRAGGLDFELDIVAWRDGHLFFFECKNAYHPCSPHEMRNSYDHIKVGRDQLDKRRRVFSETTHKSQLLKKHGWAVDPSAEVHTGIVTANRIFHGAALNGHPVRQAHELINVLTMGKLSGEERSLSIWAGSEFHALDLVTYLEGDSIAAKQLAALDPTDWEVAMGYRRLTLATYVLDPLKLQGIMEASYPAVEHA</sequence>
<name>A0A1S1H8A8_9SPHN</name>
<dbReference type="AlphaFoldDB" id="A0A1S1H8A8"/>
<protein>
    <recommendedName>
        <fullName evidence="3">Nuclease-related domain protein</fullName>
    </recommendedName>
</protein>
<evidence type="ECO:0008006" key="3">
    <source>
        <dbReference type="Google" id="ProtNLM"/>
    </source>
</evidence>
<proteinExistence type="predicted"/>
<evidence type="ECO:0000313" key="2">
    <source>
        <dbReference type="Proteomes" id="UP000179467"/>
    </source>
</evidence>
<dbReference type="SUPFAM" id="SSF52980">
    <property type="entry name" value="Restriction endonuclease-like"/>
    <property type="match status" value="1"/>
</dbReference>
<dbReference type="Proteomes" id="UP000179467">
    <property type="component" value="Unassembled WGS sequence"/>
</dbReference>